<gene>
    <name evidence="1" type="ORF">ICN82_10455</name>
</gene>
<accession>A0A8J7CVD8</accession>
<organism evidence="1 2">
    <name type="scientific">Mangrovicoccus algicola</name>
    <dbReference type="NCBI Taxonomy" id="2771008"/>
    <lineage>
        <taxon>Bacteria</taxon>
        <taxon>Pseudomonadati</taxon>
        <taxon>Pseudomonadota</taxon>
        <taxon>Alphaproteobacteria</taxon>
        <taxon>Rhodobacterales</taxon>
        <taxon>Paracoccaceae</taxon>
        <taxon>Mangrovicoccus</taxon>
    </lineage>
</organism>
<dbReference type="SUPFAM" id="SSF158682">
    <property type="entry name" value="TerB-like"/>
    <property type="match status" value="1"/>
</dbReference>
<proteinExistence type="predicted"/>
<dbReference type="EMBL" id="JACVXA010000027">
    <property type="protein sequence ID" value="MBE3638624.1"/>
    <property type="molecule type" value="Genomic_DNA"/>
</dbReference>
<evidence type="ECO:0000313" key="1">
    <source>
        <dbReference type="EMBL" id="MBE3638624.1"/>
    </source>
</evidence>
<dbReference type="InterPro" id="IPR007486">
    <property type="entry name" value="YebE"/>
</dbReference>
<dbReference type="RefSeq" id="WP_193182419.1">
    <property type="nucleotide sequence ID" value="NZ_JACVXA010000027.1"/>
</dbReference>
<keyword evidence="2" id="KW-1185">Reference proteome</keyword>
<dbReference type="Pfam" id="PF04391">
    <property type="entry name" value="DUF533"/>
    <property type="match status" value="1"/>
</dbReference>
<reference evidence="1" key="1">
    <citation type="submission" date="2020-09" db="EMBL/GenBank/DDBJ databases">
        <title>A novel bacterium of genus Mangrovicoccus, isolated from South China Sea.</title>
        <authorList>
            <person name="Huang H."/>
            <person name="Mo K."/>
            <person name="Hu Y."/>
        </authorList>
    </citation>
    <scope>NUCLEOTIDE SEQUENCE</scope>
    <source>
        <strain evidence="1">HB182678</strain>
    </source>
</reference>
<dbReference type="AlphaFoldDB" id="A0A8J7CVD8"/>
<dbReference type="Proteomes" id="UP000609121">
    <property type="component" value="Unassembled WGS sequence"/>
</dbReference>
<comment type="caution">
    <text evidence="1">The sequence shown here is derived from an EMBL/GenBank/DDBJ whole genome shotgun (WGS) entry which is preliminary data.</text>
</comment>
<dbReference type="InterPro" id="IPR029024">
    <property type="entry name" value="TerB-like"/>
</dbReference>
<protein>
    <submittedName>
        <fullName evidence="1">Tellurite resistance TerB family protein</fullName>
    </submittedName>
</protein>
<evidence type="ECO:0000313" key="2">
    <source>
        <dbReference type="Proteomes" id="UP000609121"/>
    </source>
</evidence>
<dbReference type="Gene3D" id="1.10.3680.10">
    <property type="entry name" value="TerB-like"/>
    <property type="match status" value="1"/>
</dbReference>
<dbReference type="CDD" id="cd07178">
    <property type="entry name" value="terB_like_YebE"/>
    <property type="match status" value="1"/>
</dbReference>
<sequence length="233" mass="24185">MSFMKTLVSLGIGFAAARGLSRFGNSGGMQGLRGAMEKSGTDMAAQMASMAEKMGLPGGGKAVEDMMSRFGLGARRDPAELAGLGGMMNAMSGMAAATGGTTADLFFSMTEGTAAGQMAEENARLMIRAMIQAAKADGEIDAAEQEKILGHLGDASPEEIAFVRAELAAPLDPMALARDANEQSRAQVYAVSLMAITVDSKAEIRYLDTLAAALQLDPATREAIHARMGVTAR</sequence>
<name>A0A8J7CVD8_9RHOB</name>